<evidence type="ECO:0000313" key="2">
    <source>
        <dbReference type="EMBL" id="KMV18138.1"/>
    </source>
</evidence>
<feature type="transmembrane region" description="Helical" evidence="1">
    <location>
        <begin position="42"/>
        <end position="65"/>
    </location>
</feature>
<dbReference type="OrthoDB" id="3831210at2"/>
<dbReference type="PATRIC" id="fig|451644.5.peg.2606"/>
<comment type="caution">
    <text evidence="2">The sequence shown here is derived from an EMBL/GenBank/DDBJ whole genome shotgun (WGS) entry which is preliminary data.</text>
</comment>
<reference evidence="2 4" key="1">
    <citation type="submission" date="2015-06" db="EMBL/GenBank/DDBJ databases">
        <title>Genome sequence of Mycobacterium conceptionense strain MLE.</title>
        <authorList>
            <person name="Greninger A.L."/>
            <person name="Cunningham G."/>
            <person name="Chiu C.Y."/>
            <person name="Miller S."/>
        </authorList>
    </citation>
    <scope>NUCLEOTIDE SEQUENCE [LARGE SCALE GENOMIC DNA]</scope>
    <source>
        <strain evidence="2 4">MLE</strain>
    </source>
</reference>
<dbReference type="Proteomes" id="UP000093779">
    <property type="component" value="Unassembled WGS sequence"/>
</dbReference>
<keyword evidence="1" id="KW-1133">Transmembrane helix</keyword>
<keyword evidence="1" id="KW-0472">Membrane</keyword>
<name>A0A0J8U9A9_9MYCO</name>
<evidence type="ECO:0000256" key="1">
    <source>
        <dbReference type="SAM" id="Phobius"/>
    </source>
</evidence>
<evidence type="ECO:0000313" key="4">
    <source>
        <dbReference type="Proteomes" id="UP000037594"/>
    </source>
</evidence>
<organism evidence="2 4">
    <name type="scientific">Mycolicibacterium conceptionense</name>
    <dbReference type="NCBI Taxonomy" id="451644"/>
    <lineage>
        <taxon>Bacteria</taxon>
        <taxon>Bacillati</taxon>
        <taxon>Actinomycetota</taxon>
        <taxon>Actinomycetes</taxon>
        <taxon>Mycobacteriales</taxon>
        <taxon>Mycobacteriaceae</taxon>
        <taxon>Mycolicibacterium</taxon>
    </lineage>
</organism>
<reference evidence="3 5" key="2">
    <citation type="submission" date="2016-06" db="EMBL/GenBank/DDBJ databases">
        <authorList>
            <person name="Kjaerup R.B."/>
            <person name="Dalgaard T.S."/>
            <person name="Juul-Madsen H.R."/>
        </authorList>
    </citation>
    <scope>NUCLEOTIDE SEQUENCE [LARGE SCALE GENOMIC DNA]</scope>
    <source>
        <strain evidence="3 5">ACS1953</strain>
    </source>
</reference>
<dbReference type="AlphaFoldDB" id="A0A0J8U9A9"/>
<accession>A0A0J8U9A9</accession>
<evidence type="ECO:0000313" key="3">
    <source>
        <dbReference type="EMBL" id="OBF22481.1"/>
    </source>
</evidence>
<keyword evidence="1" id="KW-0812">Transmembrane</keyword>
<dbReference type="Proteomes" id="UP000037594">
    <property type="component" value="Unassembled WGS sequence"/>
</dbReference>
<evidence type="ECO:0000313" key="5">
    <source>
        <dbReference type="Proteomes" id="UP000093779"/>
    </source>
</evidence>
<gene>
    <name evidence="3" type="ORF">A5726_13785</name>
    <name evidence="2" type="ORF">ACT17_12595</name>
</gene>
<dbReference type="EMBL" id="LFOD01000009">
    <property type="protein sequence ID" value="KMV18138.1"/>
    <property type="molecule type" value="Genomic_DNA"/>
</dbReference>
<sequence>MTEKSKTATGHRDAVDAVRNARGFAVTLPVVGRVKVPHPEQVAYYGALGILAAVEIIDWPVALLLGAGHALMQNEHNRVVQEVGEALADA</sequence>
<protein>
    <submittedName>
        <fullName evidence="2">Uncharacterized protein</fullName>
    </submittedName>
</protein>
<dbReference type="RefSeq" id="WP_019347512.1">
    <property type="nucleotide sequence ID" value="NZ_AGSZ01000548.1"/>
</dbReference>
<dbReference type="EMBL" id="LZHX01000044">
    <property type="protein sequence ID" value="OBF22481.1"/>
    <property type="molecule type" value="Genomic_DNA"/>
</dbReference>
<proteinExistence type="predicted"/>